<dbReference type="Proteomes" id="UP001519460">
    <property type="component" value="Unassembled WGS sequence"/>
</dbReference>
<dbReference type="AlphaFoldDB" id="A0ABD0LJ80"/>
<evidence type="ECO:0000313" key="1">
    <source>
        <dbReference type="EMBL" id="KAK7499579.1"/>
    </source>
</evidence>
<dbReference type="EMBL" id="JACVVK020000043">
    <property type="protein sequence ID" value="KAK7499579.1"/>
    <property type="molecule type" value="Genomic_DNA"/>
</dbReference>
<proteinExistence type="predicted"/>
<name>A0ABD0LJ80_9CAEN</name>
<sequence>MKATDHSMRKAQGGLCVATEFDQAAVAWSWISACYCGAVQQFNEAFVSPHRETLGHPELQPAPDESCKDRLHHNPAMAFHFLHCLKPE</sequence>
<comment type="caution">
    <text evidence="1">The sequence shown here is derived from an EMBL/GenBank/DDBJ whole genome shotgun (WGS) entry which is preliminary data.</text>
</comment>
<accession>A0ABD0LJ80</accession>
<dbReference type="PROSITE" id="PS51257">
    <property type="entry name" value="PROKAR_LIPOPROTEIN"/>
    <property type="match status" value="1"/>
</dbReference>
<gene>
    <name evidence="1" type="ORF">BaRGS_00009231</name>
</gene>
<organism evidence="1 2">
    <name type="scientific">Batillaria attramentaria</name>
    <dbReference type="NCBI Taxonomy" id="370345"/>
    <lineage>
        <taxon>Eukaryota</taxon>
        <taxon>Metazoa</taxon>
        <taxon>Spiralia</taxon>
        <taxon>Lophotrochozoa</taxon>
        <taxon>Mollusca</taxon>
        <taxon>Gastropoda</taxon>
        <taxon>Caenogastropoda</taxon>
        <taxon>Sorbeoconcha</taxon>
        <taxon>Cerithioidea</taxon>
        <taxon>Batillariidae</taxon>
        <taxon>Batillaria</taxon>
    </lineage>
</organism>
<evidence type="ECO:0000313" key="2">
    <source>
        <dbReference type="Proteomes" id="UP001519460"/>
    </source>
</evidence>
<keyword evidence="2" id="KW-1185">Reference proteome</keyword>
<protein>
    <submittedName>
        <fullName evidence="1">Uncharacterized protein</fullName>
    </submittedName>
</protein>
<reference evidence="1 2" key="1">
    <citation type="journal article" date="2023" name="Sci. Data">
        <title>Genome assembly of the Korean intertidal mud-creeper Batillaria attramentaria.</title>
        <authorList>
            <person name="Patra A.K."/>
            <person name="Ho P.T."/>
            <person name="Jun S."/>
            <person name="Lee S.J."/>
            <person name="Kim Y."/>
            <person name="Won Y.J."/>
        </authorList>
    </citation>
    <scope>NUCLEOTIDE SEQUENCE [LARGE SCALE GENOMIC DNA]</scope>
    <source>
        <strain evidence="1">Wonlab-2016</strain>
    </source>
</reference>